<organism evidence="1 2">
    <name type="scientific">Methylophilus glucosoxydans</name>
    <dbReference type="NCBI Taxonomy" id="752553"/>
    <lineage>
        <taxon>Bacteria</taxon>
        <taxon>Pseudomonadati</taxon>
        <taxon>Pseudomonadota</taxon>
        <taxon>Betaproteobacteria</taxon>
        <taxon>Nitrosomonadales</taxon>
        <taxon>Methylophilaceae</taxon>
        <taxon>Methylophilus</taxon>
    </lineage>
</organism>
<name>A0ABW3GK72_9PROT</name>
<evidence type="ECO:0008006" key="3">
    <source>
        <dbReference type="Google" id="ProtNLM"/>
    </source>
</evidence>
<sequence>MWYIKQGLLRRIAPVLVVCMGLTMGYPTQAIIHGLTFPGMTISTVKLSIQHAHFLQSVEKWEYYDSICSAAIVGLKPLTLITAAHCMKEVRLTGPKDLPVVGIAQPELLGLEDVRLTQAFYRPFDRVAEDLTQDVAVLVFDAKVQSLIQPLRIRIDDHVPDVIMICGYGRGYGEADTRHPRCGERKPVHDLSDFYQILPKPYRDMDEMLHLQAQTQFAYTQELVHAEKALLAVNRLNDLDQYDHTIPMPTVGDSGGPWLVLNAQGQYELLAITSLVERFYNPSANWPFFQKQVPLSEYPYVAYGLKLSHPEVLGFLQYAQHSGADIQFTSAPLNHYGKRPANPGR</sequence>
<dbReference type="InterPro" id="IPR009003">
    <property type="entry name" value="Peptidase_S1_PA"/>
</dbReference>
<keyword evidence="2" id="KW-1185">Reference proteome</keyword>
<dbReference type="Gene3D" id="2.40.10.10">
    <property type="entry name" value="Trypsin-like serine proteases"/>
    <property type="match status" value="1"/>
</dbReference>
<protein>
    <recommendedName>
        <fullName evidence="3">Peptidase S1 domain-containing protein</fullName>
    </recommendedName>
</protein>
<reference evidence="2" key="1">
    <citation type="journal article" date="2019" name="Int. J. Syst. Evol. Microbiol.">
        <title>The Global Catalogue of Microorganisms (GCM) 10K type strain sequencing project: providing services to taxonomists for standard genome sequencing and annotation.</title>
        <authorList>
            <consortium name="The Broad Institute Genomics Platform"/>
            <consortium name="The Broad Institute Genome Sequencing Center for Infectious Disease"/>
            <person name="Wu L."/>
            <person name="Ma J."/>
        </authorList>
    </citation>
    <scope>NUCLEOTIDE SEQUENCE [LARGE SCALE GENOMIC DNA]</scope>
    <source>
        <strain evidence="2">CCUG 59685</strain>
    </source>
</reference>
<dbReference type="EMBL" id="JBHTJW010000004">
    <property type="protein sequence ID" value="MFD0930828.1"/>
    <property type="molecule type" value="Genomic_DNA"/>
</dbReference>
<dbReference type="Proteomes" id="UP001597106">
    <property type="component" value="Unassembled WGS sequence"/>
</dbReference>
<accession>A0ABW3GK72</accession>
<dbReference type="RefSeq" id="WP_379077740.1">
    <property type="nucleotide sequence ID" value="NZ_JBHTJW010000004.1"/>
</dbReference>
<comment type="caution">
    <text evidence="1">The sequence shown here is derived from an EMBL/GenBank/DDBJ whole genome shotgun (WGS) entry which is preliminary data.</text>
</comment>
<proteinExistence type="predicted"/>
<evidence type="ECO:0000313" key="2">
    <source>
        <dbReference type="Proteomes" id="UP001597106"/>
    </source>
</evidence>
<evidence type="ECO:0000313" key="1">
    <source>
        <dbReference type="EMBL" id="MFD0930828.1"/>
    </source>
</evidence>
<gene>
    <name evidence="1" type="ORF">ACFQ1T_13650</name>
</gene>
<dbReference type="InterPro" id="IPR043504">
    <property type="entry name" value="Peptidase_S1_PA_chymotrypsin"/>
</dbReference>
<dbReference type="SUPFAM" id="SSF50494">
    <property type="entry name" value="Trypsin-like serine proteases"/>
    <property type="match status" value="1"/>
</dbReference>
<dbReference type="PROSITE" id="PS00134">
    <property type="entry name" value="TRYPSIN_HIS"/>
    <property type="match status" value="1"/>
</dbReference>
<dbReference type="InterPro" id="IPR018114">
    <property type="entry name" value="TRYPSIN_HIS"/>
</dbReference>